<dbReference type="Pfam" id="PF00612">
    <property type="entry name" value="IQ"/>
    <property type="match status" value="2"/>
</dbReference>
<comment type="function">
    <text evidence="3">May be involved in cooperative interactions with calmodulins or calmodulin-like proteins. Recruits calmodulin proteins to microtubules, thus being a potential scaffold in cellular signaling and trafficking. May associate with nucleic acids and regulate gene expression at the transcriptional or post-transcriptional level.</text>
</comment>
<evidence type="ECO:0000313" key="5">
    <source>
        <dbReference type="EMBL" id="OVA14713.1"/>
    </source>
</evidence>
<feature type="compositionally biased region" description="Acidic residues" evidence="4">
    <location>
        <begin position="85"/>
        <end position="94"/>
    </location>
</feature>
<comment type="similarity">
    <text evidence="2">Belongs to the IQD family.</text>
</comment>
<feature type="compositionally biased region" description="Low complexity" evidence="4">
    <location>
        <begin position="432"/>
        <end position="445"/>
    </location>
</feature>
<dbReference type="InParanoid" id="A0A200QW69"/>
<gene>
    <name evidence="5" type="ORF">BVC80_1819g30</name>
</gene>
<dbReference type="InterPro" id="IPR027417">
    <property type="entry name" value="P-loop_NTPase"/>
</dbReference>
<keyword evidence="1" id="KW-0112">Calmodulin-binding</keyword>
<reference evidence="5 6" key="1">
    <citation type="journal article" date="2017" name="Mol. Plant">
        <title>The Genome of Medicinal Plant Macleaya cordata Provides New Insights into Benzylisoquinoline Alkaloids Metabolism.</title>
        <authorList>
            <person name="Liu X."/>
            <person name="Liu Y."/>
            <person name="Huang P."/>
            <person name="Ma Y."/>
            <person name="Qing Z."/>
            <person name="Tang Q."/>
            <person name="Cao H."/>
            <person name="Cheng P."/>
            <person name="Zheng Y."/>
            <person name="Yuan Z."/>
            <person name="Zhou Y."/>
            <person name="Liu J."/>
            <person name="Tang Z."/>
            <person name="Zhuo Y."/>
            <person name="Zhang Y."/>
            <person name="Yu L."/>
            <person name="Huang J."/>
            <person name="Yang P."/>
            <person name="Peng Q."/>
            <person name="Zhang J."/>
            <person name="Jiang W."/>
            <person name="Zhang Z."/>
            <person name="Lin K."/>
            <person name="Ro D.K."/>
            <person name="Chen X."/>
            <person name="Xiong X."/>
            <person name="Shang Y."/>
            <person name="Huang S."/>
            <person name="Zeng J."/>
        </authorList>
    </citation>
    <scope>NUCLEOTIDE SEQUENCE [LARGE SCALE GENOMIC DNA]</scope>
    <source>
        <strain evidence="6">cv. BLH2017</strain>
        <tissue evidence="5">Root</tissue>
    </source>
</reference>
<dbReference type="CDD" id="cd23767">
    <property type="entry name" value="IQCD"/>
    <property type="match status" value="1"/>
</dbReference>
<feature type="compositionally biased region" description="Basic and acidic residues" evidence="4">
    <location>
        <begin position="219"/>
        <end position="230"/>
    </location>
</feature>
<dbReference type="GO" id="GO:0005516">
    <property type="term" value="F:calmodulin binding"/>
    <property type="evidence" value="ECO:0007669"/>
    <property type="project" value="UniProtKB-KW"/>
</dbReference>
<evidence type="ECO:0000256" key="3">
    <source>
        <dbReference type="ARBA" id="ARBA00045534"/>
    </source>
</evidence>
<evidence type="ECO:0000256" key="4">
    <source>
        <dbReference type="SAM" id="MobiDB-lite"/>
    </source>
</evidence>
<dbReference type="AlphaFoldDB" id="A0A200QW69"/>
<feature type="region of interest" description="Disordered" evidence="4">
    <location>
        <begin position="71"/>
        <end position="94"/>
    </location>
</feature>
<feature type="compositionally biased region" description="Basic and acidic residues" evidence="4">
    <location>
        <begin position="243"/>
        <end position="274"/>
    </location>
</feature>
<feature type="region of interest" description="Disordered" evidence="4">
    <location>
        <begin position="207"/>
        <end position="274"/>
    </location>
</feature>
<feature type="compositionally biased region" description="Gly residues" evidence="4">
    <location>
        <begin position="231"/>
        <end position="242"/>
    </location>
</feature>
<proteinExistence type="inferred from homology"/>
<feature type="compositionally biased region" description="Basic residues" evidence="4">
    <location>
        <begin position="207"/>
        <end position="217"/>
    </location>
</feature>
<dbReference type="OMA" id="KREAGWH"/>
<dbReference type="InterPro" id="IPR000048">
    <property type="entry name" value="IQ_motif_EF-hand-BS"/>
</dbReference>
<evidence type="ECO:0000313" key="6">
    <source>
        <dbReference type="Proteomes" id="UP000195402"/>
    </source>
</evidence>
<protein>
    <submittedName>
        <fullName evidence="5">IQ motif</fullName>
    </submittedName>
</protein>
<dbReference type="OrthoDB" id="1915057at2759"/>
<dbReference type="EMBL" id="MVGT01001025">
    <property type="protein sequence ID" value="OVA14713.1"/>
    <property type="molecule type" value="Genomic_DNA"/>
</dbReference>
<accession>A0A200QW69</accession>
<sequence>MGKMKRNWFTTSVKRVFKSSSSSSSSSKQQQQQQQVVDNKQQLIMQTESIQKPRGQHDTPEIVSFEHFPACDTSPEHEIANTDYNDVDDEDEDGDNDEVILVTEEEGHRRHAIAVAVIAAEAAVAAAHAATKVVRPSGGYQRHYYSKEERAATFIQSYYRGYLARRALRALKGLVKLQALVRGHSVRKQAQVTMRCMQALVRVQAKMKAHRLQRAQKKPQSDSEQHHQERGGGGGGGSGSGGGRDRPCSMERVEGRHKAGIDTIKENPQKNKHDSMIKQERALAYAYAPKQQLLQSVPKRRKNPADFYSSNKELTQKPQKGWNLLDRWMESQPWHDQHAAEPESSYTTLSNCTDDTSEKTVEMDMVSPQPFFDPFNMGRVNKNPVDSVPFKTHRRRQQRVTGSSENVMIPSYMATTQSAKAKAKPVLQQHWNNNNINSPSPYSSSTRRNFVTETSSSSTGGTALMNNQQAHWCPSPVSKGNLRIMQMGKLTGYSPDSSGGDDYHHRTPPLILGHAWRK</sequence>
<evidence type="ECO:0000256" key="2">
    <source>
        <dbReference type="ARBA" id="ARBA00024341"/>
    </source>
</evidence>
<dbReference type="Gene3D" id="1.20.5.190">
    <property type="match status" value="1"/>
</dbReference>
<dbReference type="PROSITE" id="PS50096">
    <property type="entry name" value="IQ"/>
    <property type="match status" value="2"/>
</dbReference>
<name>A0A200QW69_MACCD</name>
<comment type="caution">
    <text evidence="5">The sequence shown here is derived from an EMBL/GenBank/DDBJ whole genome shotgun (WGS) entry which is preliminary data.</text>
</comment>
<dbReference type="PANTHER" id="PTHR32295">
    <property type="entry name" value="IQ-DOMAIN 5-RELATED"/>
    <property type="match status" value="1"/>
</dbReference>
<organism evidence="5 6">
    <name type="scientific">Macleaya cordata</name>
    <name type="common">Five-seeded plume-poppy</name>
    <name type="synonym">Bocconia cordata</name>
    <dbReference type="NCBI Taxonomy" id="56857"/>
    <lineage>
        <taxon>Eukaryota</taxon>
        <taxon>Viridiplantae</taxon>
        <taxon>Streptophyta</taxon>
        <taxon>Embryophyta</taxon>
        <taxon>Tracheophyta</taxon>
        <taxon>Spermatophyta</taxon>
        <taxon>Magnoliopsida</taxon>
        <taxon>Ranunculales</taxon>
        <taxon>Papaveraceae</taxon>
        <taxon>Papaveroideae</taxon>
        <taxon>Macleaya</taxon>
    </lineage>
</organism>
<dbReference type="PANTHER" id="PTHR32295:SF33">
    <property type="entry name" value="PROTEIN IQ-DOMAIN 21"/>
    <property type="match status" value="1"/>
</dbReference>
<feature type="compositionally biased region" description="Low complexity" evidence="4">
    <location>
        <begin position="19"/>
        <end position="35"/>
    </location>
</feature>
<feature type="compositionally biased region" description="Polar residues" evidence="4">
    <location>
        <begin position="36"/>
        <end position="50"/>
    </location>
</feature>
<feature type="compositionally biased region" description="Low complexity" evidence="4">
    <location>
        <begin position="452"/>
        <end position="462"/>
    </location>
</feature>
<dbReference type="SUPFAM" id="SSF52540">
    <property type="entry name" value="P-loop containing nucleoside triphosphate hydrolases"/>
    <property type="match status" value="1"/>
</dbReference>
<evidence type="ECO:0000256" key="1">
    <source>
        <dbReference type="ARBA" id="ARBA00022860"/>
    </source>
</evidence>
<dbReference type="Proteomes" id="UP000195402">
    <property type="component" value="Unassembled WGS sequence"/>
</dbReference>
<feature type="region of interest" description="Disordered" evidence="4">
    <location>
        <begin position="431"/>
        <end position="463"/>
    </location>
</feature>
<feature type="region of interest" description="Disordered" evidence="4">
    <location>
        <begin position="19"/>
        <end position="57"/>
    </location>
</feature>
<keyword evidence="6" id="KW-1185">Reference proteome</keyword>
<dbReference type="SMART" id="SM00015">
    <property type="entry name" value="IQ"/>
    <property type="match status" value="2"/>
</dbReference>